<evidence type="ECO:0000313" key="2">
    <source>
        <dbReference type="EMBL" id="SAM82033.1"/>
    </source>
</evidence>
<reference evidence="3" key="1">
    <citation type="submission" date="2016-04" db="EMBL/GenBank/DDBJ databases">
        <authorList>
            <person name="Guldener U."/>
            <person name="Guldener U."/>
        </authorList>
    </citation>
    <scope>NUCLEOTIDE SEQUENCE [LARGE SCALE GENOMIC DNA]</scope>
    <source>
        <strain evidence="3">UB2112</strain>
    </source>
</reference>
<feature type="region of interest" description="Disordered" evidence="1">
    <location>
        <begin position="1"/>
        <end position="29"/>
    </location>
</feature>
<evidence type="ECO:0000313" key="3">
    <source>
        <dbReference type="Proteomes" id="UP000179920"/>
    </source>
</evidence>
<sequence length="50" mass="5465">MVSLSSPGSKKVCTANKSQQSSKSLDRNPASFFVPTQGTFLSIFYYSQTI</sequence>
<dbReference type="AlphaFoldDB" id="A0A1K0GPT7"/>
<dbReference type="EMBL" id="LT558122">
    <property type="protein sequence ID" value="SAM82033.1"/>
    <property type="molecule type" value="Genomic_DNA"/>
</dbReference>
<organism evidence="2 3">
    <name type="scientific">Ustilago bromivora</name>
    <dbReference type="NCBI Taxonomy" id="307758"/>
    <lineage>
        <taxon>Eukaryota</taxon>
        <taxon>Fungi</taxon>
        <taxon>Dikarya</taxon>
        <taxon>Basidiomycota</taxon>
        <taxon>Ustilaginomycotina</taxon>
        <taxon>Ustilaginomycetes</taxon>
        <taxon>Ustilaginales</taxon>
        <taxon>Ustilaginaceae</taxon>
        <taxon>Ustilago</taxon>
    </lineage>
</organism>
<dbReference type="Proteomes" id="UP000179920">
    <property type="component" value="Chromosome VI"/>
</dbReference>
<gene>
    <name evidence="2" type="ORF">UBRO_20627</name>
</gene>
<evidence type="ECO:0000256" key="1">
    <source>
        <dbReference type="SAM" id="MobiDB-lite"/>
    </source>
</evidence>
<accession>A0A1K0GPT7</accession>
<protein>
    <submittedName>
        <fullName evidence="2">Uncharacterized protein</fullName>
    </submittedName>
</protein>
<proteinExistence type="predicted"/>
<name>A0A1K0GPT7_9BASI</name>